<evidence type="ECO:0000259" key="1">
    <source>
        <dbReference type="Pfam" id="PF00534"/>
    </source>
</evidence>
<feature type="domain" description="Glycosyl transferase family 1" evidence="1">
    <location>
        <begin position="216"/>
        <end position="379"/>
    </location>
</feature>
<dbReference type="SUPFAM" id="SSF53756">
    <property type="entry name" value="UDP-Glycosyltransferase/glycogen phosphorylase"/>
    <property type="match status" value="1"/>
</dbReference>
<accession>A0A518RLP4</accession>
<gene>
    <name evidence="3" type="ORF">FPZ54_16575</name>
</gene>
<dbReference type="Gene3D" id="3.40.50.2000">
    <property type="entry name" value="Glycogen Phosphorylase B"/>
    <property type="match status" value="2"/>
</dbReference>
<dbReference type="InterPro" id="IPR050194">
    <property type="entry name" value="Glycosyltransferase_grp1"/>
</dbReference>
<reference evidence="3 4" key="1">
    <citation type="submission" date="2019-07" db="EMBL/GenBank/DDBJ databases">
        <title>Sphingomonas alkalisoli sp. nov., isolated from rhizosphere soil of Suaedae salsa.</title>
        <authorList>
            <person name="Zhang H."/>
            <person name="Xu L."/>
            <person name="Zhang J.-X."/>
            <person name="Sun J.-Q."/>
        </authorList>
    </citation>
    <scope>NUCLEOTIDE SEQUENCE [LARGE SCALE GENOMIC DNA]</scope>
    <source>
        <strain evidence="3 4">XS-10</strain>
    </source>
</reference>
<sequence>MRLLVLTHYYPPEVNAPASRLSENARAWVRAGHRVTVVTCAPNHPQGKLYPGYRNRLFQREVMDGVEVIRVWTWIAANEGFLPRIANYVSYLVSVALQLWRLPSSDIVLSSSPQFFCGLAGWLLRRKRRPWVLEIRDLWPESIIAVGAMRRGLAIRALEAIEAFAYRRADLVVPVTDSFVGHIRARRPDGPISVVKNGVDLSLYRHADPAEVAAFRDVHGLTGKFVASYVGTHGMAHGLDAVLDAAERLRARPDIVFLMVGGGAERERLAKARAARGLDNVVMLEQQPKTTMPVIWSASDAAMVLLRRLDTFKSVLPSKMFEAMALGVPMILGVEGEAKALMQDARAGIAIVPEDAEQLADAVVRLADDADLRGRIAADANAYVVEHFDRQKLAHGYLNTMRGLLDAR</sequence>
<proteinExistence type="predicted"/>
<dbReference type="InterPro" id="IPR028098">
    <property type="entry name" value="Glyco_trans_4-like_N"/>
</dbReference>
<feature type="domain" description="Glycosyltransferase subfamily 4-like N-terminal" evidence="2">
    <location>
        <begin position="18"/>
        <end position="198"/>
    </location>
</feature>
<evidence type="ECO:0000313" key="4">
    <source>
        <dbReference type="Proteomes" id="UP000318055"/>
    </source>
</evidence>
<name>A0A518RLP4_9SPHN</name>
<dbReference type="AlphaFoldDB" id="A0A518RLP4"/>
<dbReference type="Pfam" id="PF00534">
    <property type="entry name" value="Glycos_transf_1"/>
    <property type="match status" value="1"/>
</dbReference>
<dbReference type="PANTHER" id="PTHR45947:SF3">
    <property type="entry name" value="SULFOQUINOVOSYL TRANSFERASE SQD2"/>
    <property type="match status" value="1"/>
</dbReference>
<dbReference type="InterPro" id="IPR001296">
    <property type="entry name" value="Glyco_trans_1"/>
</dbReference>
<dbReference type="PANTHER" id="PTHR45947">
    <property type="entry name" value="SULFOQUINOVOSYL TRANSFERASE SQD2"/>
    <property type="match status" value="1"/>
</dbReference>
<dbReference type="Proteomes" id="UP000318055">
    <property type="component" value="Chromosome"/>
</dbReference>
<dbReference type="KEGG" id="ssua:FPZ54_16575"/>
<dbReference type="GO" id="GO:0016758">
    <property type="term" value="F:hexosyltransferase activity"/>
    <property type="evidence" value="ECO:0007669"/>
    <property type="project" value="TreeGrafter"/>
</dbReference>
<dbReference type="EMBL" id="CP042239">
    <property type="protein sequence ID" value="QDX28340.1"/>
    <property type="molecule type" value="Genomic_DNA"/>
</dbReference>
<evidence type="ECO:0000259" key="2">
    <source>
        <dbReference type="Pfam" id="PF13579"/>
    </source>
</evidence>
<dbReference type="Pfam" id="PF13579">
    <property type="entry name" value="Glyco_trans_4_4"/>
    <property type="match status" value="1"/>
</dbReference>
<evidence type="ECO:0000313" key="3">
    <source>
        <dbReference type="EMBL" id="QDX28340.1"/>
    </source>
</evidence>
<dbReference type="OrthoDB" id="9783380at2"/>
<protein>
    <submittedName>
        <fullName evidence="3">Glycosyltransferase family 4 protein</fullName>
    </submittedName>
</protein>
<keyword evidence="3" id="KW-0808">Transferase</keyword>
<organism evidence="3 4">
    <name type="scientific">Sphingomonas suaedae</name>
    <dbReference type="NCBI Taxonomy" id="2599297"/>
    <lineage>
        <taxon>Bacteria</taxon>
        <taxon>Pseudomonadati</taxon>
        <taxon>Pseudomonadota</taxon>
        <taxon>Alphaproteobacteria</taxon>
        <taxon>Sphingomonadales</taxon>
        <taxon>Sphingomonadaceae</taxon>
        <taxon>Sphingomonas</taxon>
    </lineage>
</organism>
<keyword evidence="4" id="KW-1185">Reference proteome</keyword>
<dbReference type="CDD" id="cd03794">
    <property type="entry name" value="GT4_WbuB-like"/>
    <property type="match status" value="1"/>
</dbReference>